<organism evidence="2 3">
    <name type="scientific">Streptomyces parvus</name>
    <dbReference type="NCBI Taxonomy" id="66428"/>
    <lineage>
        <taxon>Bacteria</taxon>
        <taxon>Bacillati</taxon>
        <taxon>Actinomycetota</taxon>
        <taxon>Actinomycetes</taxon>
        <taxon>Kitasatosporales</taxon>
        <taxon>Streptomycetaceae</taxon>
        <taxon>Streptomyces</taxon>
    </lineage>
</organism>
<comment type="caution">
    <text evidence="2">The sequence shown here is derived from an EMBL/GenBank/DDBJ whole genome shotgun (WGS) entry which is preliminary data.</text>
</comment>
<name>A0A7K3RVI2_9ACTN</name>
<dbReference type="AlphaFoldDB" id="A0A7K3RVI2"/>
<evidence type="ECO:0000256" key="1">
    <source>
        <dbReference type="ARBA" id="ARBA00006479"/>
    </source>
</evidence>
<protein>
    <submittedName>
        <fullName evidence="2">ROK family protein</fullName>
    </submittedName>
</protein>
<evidence type="ECO:0000313" key="2">
    <source>
        <dbReference type="EMBL" id="NEC19235.1"/>
    </source>
</evidence>
<dbReference type="Proteomes" id="UP000469670">
    <property type="component" value="Unassembled WGS sequence"/>
</dbReference>
<dbReference type="InterPro" id="IPR043129">
    <property type="entry name" value="ATPase_NBD"/>
</dbReference>
<dbReference type="EMBL" id="JAAGMP010000618">
    <property type="protein sequence ID" value="NEC19235.1"/>
    <property type="molecule type" value="Genomic_DNA"/>
</dbReference>
<comment type="similarity">
    <text evidence="1">Belongs to the ROK (NagC/XylR) family.</text>
</comment>
<dbReference type="SUPFAM" id="SSF53067">
    <property type="entry name" value="Actin-like ATPase domain"/>
    <property type="match status" value="1"/>
</dbReference>
<proteinExistence type="inferred from homology"/>
<feature type="non-terminal residue" evidence="2">
    <location>
        <position position="1"/>
    </location>
</feature>
<reference evidence="2 3" key="1">
    <citation type="submission" date="2020-01" db="EMBL/GenBank/DDBJ databases">
        <title>Insect and environment-associated Actinomycetes.</title>
        <authorList>
            <person name="Currrie C."/>
            <person name="Chevrette M."/>
            <person name="Carlson C."/>
            <person name="Stubbendieck R."/>
            <person name="Wendt-Pienkowski E."/>
        </authorList>
    </citation>
    <scope>NUCLEOTIDE SEQUENCE [LARGE SCALE GENOMIC DNA]</scope>
    <source>
        <strain evidence="2 3">SID7590</strain>
    </source>
</reference>
<dbReference type="InterPro" id="IPR000600">
    <property type="entry name" value="ROK"/>
</dbReference>
<sequence length="67" mass="6682">TATLADLDIAVVGGGVAGAGDVLFAPLRRSLREYATLSYLRRLTVAPAVMGNDAGLVGAAAAAIALR</sequence>
<dbReference type="Pfam" id="PF00480">
    <property type="entry name" value="ROK"/>
    <property type="match status" value="1"/>
</dbReference>
<dbReference type="Gene3D" id="3.30.420.40">
    <property type="match status" value="1"/>
</dbReference>
<evidence type="ECO:0000313" key="3">
    <source>
        <dbReference type="Proteomes" id="UP000469670"/>
    </source>
</evidence>
<accession>A0A7K3RVI2</accession>
<gene>
    <name evidence="2" type="ORF">G3I50_13330</name>
</gene>
<dbReference type="RefSeq" id="WP_164202336.1">
    <property type="nucleotide sequence ID" value="NZ_JAAGMP010000618.1"/>
</dbReference>